<evidence type="ECO:0000313" key="1">
    <source>
        <dbReference type="EMBL" id="KAA1096857.1"/>
    </source>
</evidence>
<evidence type="ECO:0000313" key="2">
    <source>
        <dbReference type="EMBL" id="KAA1113464.1"/>
    </source>
</evidence>
<evidence type="ECO:0000313" key="3">
    <source>
        <dbReference type="Proteomes" id="UP000324748"/>
    </source>
</evidence>
<organism evidence="2 3">
    <name type="scientific">Puccinia graminis f. sp. tritici</name>
    <dbReference type="NCBI Taxonomy" id="56615"/>
    <lineage>
        <taxon>Eukaryota</taxon>
        <taxon>Fungi</taxon>
        <taxon>Dikarya</taxon>
        <taxon>Basidiomycota</taxon>
        <taxon>Pucciniomycotina</taxon>
        <taxon>Pucciniomycetes</taxon>
        <taxon>Pucciniales</taxon>
        <taxon>Pucciniaceae</taxon>
        <taxon>Puccinia</taxon>
    </lineage>
</organism>
<protein>
    <submittedName>
        <fullName evidence="2">Uncharacterized protein</fullName>
    </submittedName>
</protein>
<comment type="caution">
    <text evidence="2">The sequence shown here is derived from an EMBL/GenBank/DDBJ whole genome shotgun (WGS) entry which is preliminary data.</text>
</comment>
<dbReference type="Proteomes" id="UP000324748">
    <property type="component" value="Unassembled WGS sequence"/>
</dbReference>
<reference evidence="2 3" key="1">
    <citation type="submission" date="2019-05" db="EMBL/GenBank/DDBJ databases">
        <title>Emergence of the Ug99 lineage of the wheat stem rust pathogen through somatic hybridization.</title>
        <authorList>
            <person name="Li F."/>
            <person name="Upadhyaya N.M."/>
            <person name="Sperschneider J."/>
            <person name="Matny O."/>
            <person name="Nguyen-Phuc H."/>
            <person name="Mago R."/>
            <person name="Raley C."/>
            <person name="Miller M.E."/>
            <person name="Silverstein K.A.T."/>
            <person name="Henningsen E."/>
            <person name="Hirsch C.D."/>
            <person name="Visser B."/>
            <person name="Pretorius Z.A."/>
            <person name="Steffenson B.J."/>
            <person name="Schwessinger B."/>
            <person name="Dodds P.N."/>
            <person name="Figueroa M."/>
        </authorList>
    </citation>
    <scope>NUCLEOTIDE SEQUENCE [LARGE SCALE GENOMIC DNA]</scope>
    <source>
        <strain evidence="2">21-0</strain>
    </source>
</reference>
<keyword evidence="3" id="KW-1185">Reference proteome</keyword>
<proteinExistence type="predicted"/>
<accession>A0A5B0QKG5</accession>
<name>A0A5B0QKG5_PUCGR</name>
<sequence length="106" mass="11693">MLQSIVGHITASSHTAGTNCWDRQVRRNLRPACPRSPRTWLSDQMSNGLVRAVTSRSISARTGGSDFLSADHVRGLLGKAGRWTCRTCRSEHLVPAVLLSHDQENQ</sequence>
<dbReference type="AlphaFoldDB" id="A0A5B0QKG5"/>
<dbReference type="EMBL" id="VSWC01000015">
    <property type="protein sequence ID" value="KAA1113464.1"/>
    <property type="molecule type" value="Genomic_DNA"/>
</dbReference>
<dbReference type="EMBL" id="VSWC01000067">
    <property type="protein sequence ID" value="KAA1096857.1"/>
    <property type="molecule type" value="Genomic_DNA"/>
</dbReference>
<gene>
    <name evidence="1" type="ORF">PGT21_030341</name>
    <name evidence="2" type="ORF">PGT21_032136</name>
</gene>